<proteinExistence type="predicted"/>
<evidence type="ECO:0000256" key="1">
    <source>
        <dbReference type="SAM" id="MobiDB-lite"/>
    </source>
</evidence>
<accession>A0ABR3PUS0</accession>
<feature type="compositionally biased region" description="Low complexity" evidence="1">
    <location>
        <begin position="117"/>
        <end position="126"/>
    </location>
</feature>
<feature type="region of interest" description="Disordered" evidence="1">
    <location>
        <begin position="233"/>
        <end position="325"/>
    </location>
</feature>
<dbReference type="RefSeq" id="XP_069206138.1">
    <property type="nucleotide sequence ID" value="XM_069356297.1"/>
</dbReference>
<keyword evidence="3" id="KW-1185">Reference proteome</keyword>
<feature type="region of interest" description="Disordered" evidence="1">
    <location>
        <begin position="186"/>
        <end position="219"/>
    </location>
</feature>
<evidence type="ECO:0000313" key="3">
    <source>
        <dbReference type="Proteomes" id="UP001565368"/>
    </source>
</evidence>
<feature type="region of interest" description="Disordered" evidence="1">
    <location>
        <begin position="112"/>
        <end position="155"/>
    </location>
</feature>
<organism evidence="2 3">
    <name type="scientific">Vanrija albida</name>
    <dbReference type="NCBI Taxonomy" id="181172"/>
    <lineage>
        <taxon>Eukaryota</taxon>
        <taxon>Fungi</taxon>
        <taxon>Dikarya</taxon>
        <taxon>Basidiomycota</taxon>
        <taxon>Agaricomycotina</taxon>
        <taxon>Tremellomycetes</taxon>
        <taxon>Trichosporonales</taxon>
        <taxon>Trichosporonaceae</taxon>
        <taxon>Vanrija</taxon>
    </lineage>
</organism>
<feature type="compositionally biased region" description="Low complexity" evidence="1">
    <location>
        <begin position="245"/>
        <end position="254"/>
    </location>
</feature>
<gene>
    <name evidence="2" type="ORF">Q8F55_007883</name>
</gene>
<comment type="caution">
    <text evidence="2">The sequence shown here is derived from an EMBL/GenBank/DDBJ whole genome shotgun (WGS) entry which is preliminary data.</text>
</comment>
<name>A0ABR3PUS0_9TREE</name>
<feature type="region of interest" description="Disordered" evidence="1">
    <location>
        <begin position="1"/>
        <end position="98"/>
    </location>
</feature>
<reference evidence="2 3" key="1">
    <citation type="submission" date="2023-08" db="EMBL/GenBank/DDBJ databases">
        <title>Annotated Genome Sequence of Vanrija albida AlHP1.</title>
        <authorList>
            <person name="Herzog R."/>
        </authorList>
    </citation>
    <scope>NUCLEOTIDE SEQUENCE [LARGE SCALE GENOMIC DNA]</scope>
    <source>
        <strain evidence="2 3">AlHP1</strain>
    </source>
</reference>
<protein>
    <submittedName>
        <fullName evidence="2">Uncharacterized protein</fullName>
    </submittedName>
</protein>
<evidence type="ECO:0000313" key="2">
    <source>
        <dbReference type="EMBL" id="KAL1406194.1"/>
    </source>
</evidence>
<dbReference type="Proteomes" id="UP001565368">
    <property type="component" value="Unassembled WGS sequence"/>
</dbReference>
<dbReference type="EMBL" id="JBBXJM010000006">
    <property type="protein sequence ID" value="KAL1406194.1"/>
    <property type="molecule type" value="Genomic_DNA"/>
</dbReference>
<dbReference type="GeneID" id="95988926"/>
<sequence length="325" mass="35655">MGEARARISALGGWDEDRYQRPQTPPEETPRVHEGPSRPWSVTRRRNSSSADERRDSSSPEWPRYRWQAHRRNNSAPDQHAPEAGPSTAPLVSSEPRRLDGKAAYRLLLARARRVVRSSSTDSDQGSSERARLRRDTRLPDTPPDVPTKTTKTVSSDGEIVPVLFHTAQSYQPRVRMNLRGLFKAESDTDSYETISTPPPRPPGRAALRGEDSEDEDDVPLALRNVLRRAMKSMSVAAGSDSDEPVLPSVLLPRPGSPPGSPPAVRVRLRSKTSIISPRLEPARPLPPDEVARLPLDEAPAPAASSTLDASPPSDEQLPAIPCAL</sequence>
<feature type="compositionally biased region" description="Basic and acidic residues" evidence="1">
    <location>
        <begin position="127"/>
        <end position="139"/>
    </location>
</feature>